<dbReference type="Proteomes" id="UP001168877">
    <property type="component" value="Unassembled WGS sequence"/>
</dbReference>
<reference evidence="2" key="1">
    <citation type="journal article" date="2022" name="Plant J.">
        <title>Strategies of tolerance reflected in two North American maple genomes.</title>
        <authorList>
            <person name="McEvoy S.L."/>
            <person name="Sezen U.U."/>
            <person name="Trouern-Trend A."/>
            <person name="McMahon S.M."/>
            <person name="Schaberg P.G."/>
            <person name="Yang J."/>
            <person name="Wegrzyn J.L."/>
            <person name="Swenson N.G."/>
        </authorList>
    </citation>
    <scope>NUCLEOTIDE SEQUENCE</scope>
    <source>
        <strain evidence="2">NS2018</strain>
    </source>
</reference>
<feature type="compositionally biased region" description="Acidic residues" evidence="1">
    <location>
        <begin position="293"/>
        <end position="310"/>
    </location>
</feature>
<feature type="region of interest" description="Disordered" evidence="1">
    <location>
        <begin position="287"/>
        <end position="341"/>
    </location>
</feature>
<gene>
    <name evidence="2" type="ORF">LWI29_019227</name>
</gene>
<feature type="compositionally biased region" description="Basic residues" evidence="1">
    <location>
        <begin position="221"/>
        <end position="231"/>
    </location>
</feature>
<protein>
    <submittedName>
        <fullName evidence="2">Uncharacterized protein</fullName>
    </submittedName>
</protein>
<dbReference type="EMBL" id="JAUESC010000003">
    <property type="protein sequence ID" value="KAK0600888.1"/>
    <property type="molecule type" value="Genomic_DNA"/>
</dbReference>
<sequence>MASYGWKSRRNGSGFQGSQNGKEEAFNNGTRGGQSWQDRYQARGNQRSFSEVVKGHLSSSEEGEIKNEKQVVRLYWDVPHGKDWAGRLEVVVDKKVFQVSVEMDKSPIELKWLEEHLGLDSNEGGSSSIPFQESQFKSRGYFANVPSTNSSSSARVVEYGKKVSIIQRSSSDIPEREVVSFETRQGRKVNTGLTNLSHIEGHPEKSSVGVLCQGMKEKGKKVWLRRPKSKPTRSQNLNSKLILEKGDRGNVKRGYIRESSSSSSDSEDGFWGREVIEQGVALGYNFNRRAREEESESEGEEEDLNMEEGEVQATVVTKSKGRKKTQAVKKHGMQTRNSAIR</sequence>
<feature type="compositionally biased region" description="Polar residues" evidence="1">
    <location>
        <begin position="11"/>
        <end position="20"/>
    </location>
</feature>
<evidence type="ECO:0000256" key="1">
    <source>
        <dbReference type="SAM" id="MobiDB-lite"/>
    </source>
</evidence>
<proteinExistence type="predicted"/>
<name>A0AA39T510_ACESA</name>
<organism evidence="2 3">
    <name type="scientific">Acer saccharum</name>
    <name type="common">Sugar maple</name>
    <dbReference type="NCBI Taxonomy" id="4024"/>
    <lineage>
        <taxon>Eukaryota</taxon>
        <taxon>Viridiplantae</taxon>
        <taxon>Streptophyta</taxon>
        <taxon>Embryophyta</taxon>
        <taxon>Tracheophyta</taxon>
        <taxon>Spermatophyta</taxon>
        <taxon>Magnoliopsida</taxon>
        <taxon>eudicotyledons</taxon>
        <taxon>Gunneridae</taxon>
        <taxon>Pentapetalae</taxon>
        <taxon>rosids</taxon>
        <taxon>malvids</taxon>
        <taxon>Sapindales</taxon>
        <taxon>Sapindaceae</taxon>
        <taxon>Hippocastanoideae</taxon>
        <taxon>Acereae</taxon>
        <taxon>Acer</taxon>
    </lineage>
</organism>
<feature type="compositionally biased region" description="Polar residues" evidence="1">
    <location>
        <begin position="27"/>
        <end position="42"/>
    </location>
</feature>
<evidence type="ECO:0000313" key="2">
    <source>
        <dbReference type="EMBL" id="KAK0600888.1"/>
    </source>
</evidence>
<feature type="compositionally biased region" description="Basic residues" evidence="1">
    <location>
        <begin position="319"/>
        <end position="333"/>
    </location>
</feature>
<reference evidence="2" key="2">
    <citation type="submission" date="2023-06" db="EMBL/GenBank/DDBJ databases">
        <authorList>
            <person name="Swenson N.G."/>
            <person name="Wegrzyn J.L."/>
            <person name="Mcevoy S.L."/>
        </authorList>
    </citation>
    <scope>NUCLEOTIDE SEQUENCE</scope>
    <source>
        <strain evidence="2">NS2018</strain>
        <tissue evidence="2">Leaf</tissue>
    </source>
</reference>
<dbReference type="AlphaFoldDB" id="A0AA39T510"/>
<accession>A0AA39T510</accession>
<feature type="region of interest" description="Disordered" evidence="1">
    <location>
        <begin position="221"/>
        <end position="244"/>
    </location>
</feature>
<feature type="region of interest" description="Disordered" evidence="1">
    <location>
        <begin position="1"/>
        <end position="42"/>
    </location>
</feature>
<comment type="caution">
    <text evidence="2">The sequence shown here is derived from an EMBL/GenBank/DDBJ whole genome shotgun (WGS) entry which is preliminary data.</text>
</comment>
<evidence type="ECO:0000313" key="3">
    <source>
        <dbReference type="Proteomes" id="UP001168877"/>
    </source>
</evidence>
<keyword evidence="3" id="KW-1185">Reference proteome</keyword>